<evidence type="ECO:0000259" key="7">
    <source>
        <dbReference type="Pfam" id="PF10502"/>
    </source>
</evidence>
<dbReference type="PRINTS" id="PR00727">
    <property type="entry name" value="LEADERPTASE"/>
</dbReference>
<keyword evidence="6" id="KW-0812">Transmembrane</keyword>
<dbReference type="EMBL" id="CP021422">
    <property type="protein sequence ID" value="ASB40815.1"/>
    <property type="molecule type" value="Genomic_DNA"/>
</dbReference>
<evidence type="ECO:0000313" key="10">
    <source>
        <dbReference type="Proteomes" id="UP000196710"/>
    </source>
</evidence>
<evidence type="ECO:0000256" key="4">
    <source>
        <dbReference type="ARBA" id="ARBA00013208"/>
    </source>
</evidence>
<dbReference type="InterPro" id="IPR019758">
    <property type="entry name" value="Pept_S26A_signal_pept_1_CS"/>
</dbReference>
<accession>A0A1Z2XQU3</accession>
<dbReference type="GO" id="GO:0006465">
    <property type="term" value="P:signal peptide processing"/>
    <property type="evidence" value="ECO:0007669"/>
    <property type="project" value="InterPro"/>
</dbReference>
<keyword evidence="6" id="KW-0645">Protease</keyword>
<protein>
    <recommendedName>
        <fullName evidence="4 6">Signal peptidase I</fullName>
        <ecNumber evidence="4 6">3.4.21.89</ecNumber>
    </recommendedName>
</protein>
<evidence type="ECO:0000256" key="2">
    <source>
        <dbReference type="ARBA" id="ARBA00004401"/>
    </source>
</evidence>
<evidence type="ECO:0000313" key="8">
    <source>
        <dbReference type="EMBL" id="ASB40815.1"/>
    </source>
</evidence>
<dbReference type="EMBL" id="CP065321">
    <property type="protein sequence ID" value="QQR30098.1"/>
    <property type="molecule type" value="Genomic_DNA"/>
</dbReference>
<evidence type="ECO:0000313" key="9">
    <source>
        <dbReference type="EMBL" id="QQR30098.1"/>
    </source>
</evidence>
<dbReference type="GO" id="GO:0004252">
    <property type="term" value="F:serine-type endopeptidase activity"/>
    <property type="evidence" value="ECO:0007669"/>
    <property type="project" value="InterPro"/>
</dbReference>
<dbReference type="PANTHER" id="PTHR43390:SF1">
    <property type="entry name" value="CHLOROPLAST PROCESSING PEPTIDASE"/>
    <property type="match status" value="1"/>
</dbReference>
<dbReference type="PANTHER" id="PTHR43390">
    <property type="entry name" value="SIGNAL PEPTIDASE I"/>
    <property type="match status" value="1"/>
</dbReference>
<keyword evidence="6" id="KW-1133">Transmembrane helix</keyword>
<dbReference type="Pfam" id="PF10502">
    <property type="entry name" value="Peptidase_S26"/>
    <property type="match status" value="1"/>
</dbReference>
<comment type="similarity">
    <text evidence="3 6">Belongs to the peptidase S26 family.</text>
</comment>
<keyword evidence="10" id="KW-1185">Reference proteome</keyword>
<dbReference type="CDD" id="cd06530">
    <property type="entry name" value="S26_SPase_I"/>
    <property type="match status" value="1"/>
</dbReference>
<dbReference type="PROSITE" id="PS00760">
    <property type="entry name" value="SPASE_I_2"/>
    <property type="match status" value="1"/>
</dbReference>
<dbReference type="GO" id="GO:0005886">
    <property type="term" value="C:plasma membrane"/>
    <property type="evidence" value="ECO:0007669"/>
    <property type="project" value="UniProtKB-SubCell"/>
</dbReference>
<evidence type="ECO:0000256" key="6">
    <source>
        <dbReference type="RuleBase" id="RU362042"/>
    </source>
</evidence>
<dbReference type="InterPro" id="IPR000223">
    <property type="entry name" value="Pept_S26A_signal_pept_1"/>
</dbReference>
<reference evidence="10" key="2">
    <citation type="submission" date="2017-05" db="EMBL/GenBank/DDBJ databases">
        <title>Improved OligoMM genomes.</title>
        <authorList>
            <person name="Garzetti D."/>
        </authorList>
    </citation>
    <scope>NUCLEOTIDE SEQUENCE [LARGE SCALE GENOMIC DNA]</scope>
    <source>
        <strain evidence="10">KB18</strain>
    </source>
</reference>
<dbReference type="Proteomes" id="UP000596035">
    <property type="component" value="Chromosome"/>
</dbReference>
<keyword evidence="5 6" id="KW-0378">Hydrolase</keyword>
<evidence type="ECO:0000256" key="1">
    <source>
        <dbReference type="ARBA" id="ARBA00000677"/>
    </source>
</evidence>
<gene>
    <name evidence="9" type="primary">lepB</name>
    <name evidence="8" type="ORF">ADH66_09215</name>
    <name evidence="9" type="ORF">I5Q82_19255</name>
</gene>
<keyword evidence="6" id="KW-0472">Membrane</keyword>
<dbReference type="PROSITE" id="PS00761">
    <property type="entry name" value="SPASE_I_3"/>
    <property type="match status" value="1"/>
</dbReference>
<dbReference type="NCBIfam" id="TIGR02227">
    <property type="entry name" value="sigpep_I_bact"/>
    <property type="match status" value="1"/>
</dbReference>
<feature type="transmembrane region" description="Helical" evidence="6">
    <location>
        <begin position="30"/>
        <end position="56"/>
    </location>
</feature>
<reference evidence="8" key="1">
    <citation type="journal article" date="2017" name="Genome Announc.">
        <title>High-Quality Whole-Genome Sequences of the Oligo-Mouse-Microbiota Bacterial Community.</title>
        <authorList>
            <person name="Garzetti D."/>
            <person name="Brugiroux S."/>
            <person name="Bunk B."/>
            <person name="Pukall R."/>
            <person name="McCoy K.D."/>
            <person name="Macpherson A.J."/>
            <person name="Stecher B."/>
        </authorList>
    </citation>
    <scope>NUCLEOTIDE SEQUENCE</scope>
    <source>
        <strain evidence="8">KB18</strain>
    </source>
</reference>
<evidence type="ECO:0000256" key="3">
    <source>
        <dbReference type="ARBA" id="ARBA00009370"/>
    </source>
</evidence>
<organism evidence="9 11">
    <name type="scientific">Acutalibacter muris</name>
    <dbReference type="NCBI Taxonomy" id="1796620"/>
    <lineage>
        <taxon>Bacteria</taxon>
        <taxon>Bacillati</taxon>
        <taxon>Bacillota</taxon>
        <taxon>Clostridia</taxon>
        <taxon>Eubacteriales</taxon>
        <taxon>Acutalibacteraceae</taxon>
        <taxon>Acutalibacter</taxon>
    </lineage>
</organism>
<dbReference type="Gene3D" id="2.10.109.10">
    <property type="entry name" value="Umud Fragment, subunit A"/>
    <property type="match status" value="1"/>
</dbReference>
<comment type="catalytic activity">
    <reaction evidence="1 6">
        <text>Cleavage of hydrophobic, N-terminal signal or leader sequences from secreted and periplasmic proteins.</text>
        <dbReference type="EC" id="3.4.21.89"/>
    </reaction>
</comment>
<proteinExistence type="inferred from homology"/>
<feature type="domain" description="Peptidase S26" evidence="7">
    <location>
        <begin position="34"/>
        <end position="184"/>
    </location>
</feature>
<evidence type="ECO:0000313" key="11">
    <source>
        <dbReference type="Proteomes" id="UP000596035"/>
    </source>
</evidence>
<comment type="subcellular location">
    <subcellularLocation>
        <location evidence="2">Cell membrane</location>
        <topology evidence="2">Single-pass type II membrane protein</topology>
    </subcellularLocation>
    <subcellularLocation>
        <location evidence="6">Membrane</location>
        <topology evidence="6">Single-pass type II membrane protein</topology>
    </subcellularLocation>
</comment>
<dbReference type="SUPFAM" id="SSF51306">
    <property type="entry name" value="LexA/Signal peptidase"/>
    <property type="match status" value="1"/>
</dbReference>
<reference evidence="9 11" key="3">
    <citation type="submission" date="2020-11" db="EMBL/GenBank/DDBJ databases">
        <title>Closed and high quality bacterial genomes of the OMM12 community.</title>
        <authorList>
            <person name="Marbouty M."/>
            <person name="Lamy-Besnier Q."/>
            <person name="Debarbieux L."/>
            <person name="Koszul R."/>
        </authorList>
    </citation>
    <scope>NUCLEOTIDE SEQUENCE [LARGE SCALE GENOMIC DNA]</scope>
    <source>
        <strain evidence="9 11">KB18</strain>
    </source>
</reference>
<dbReference type="EC" id="3.4.21.89" evidence="4 6"/>
<dbReference type="Proteomes" id="UP000196710">
    <property type="component" value="Chromosome"/>
</dbReference>
<name>A0A1Z2XQU3_9FIRM</name>
<dbReference type="RefSeq" id="WP_066541474.1">
    <property type="nucleotide sequence ID" value="NZ_CAJTCQ010000003.1"/>
</dbReference>
<dbReference type="GO" id="GO:0009003">
    <property type="term" value="F:signal peptidase activity"/>
    <property type="evidence" value="ECO:0007669"/>
    <property type="project" value="UniProtKB-EC"/>
</dbReference>
<dbReference type="AlphaFoldDB" id="A0A1Z2XQU3"/>
<dbReference type="InterPro" id="IPR019757">
    <property type="entry name" value="Pept_S26A_signal_pept_1_Lys-AS"/>
</dbReference>
<dbReference type="InterPro" id="IPR019533">
    <property type="entry name" value="Peptidase_S26"/>
</dbReference>
<evidence type="ECO:0000256" key="5">
    <source>
        <dbReference type="ARBA" id="ARBA00022801"/>
    </source>
</evidence>
<sequence length="193" mass="21167">MKSKQVDLPTIEQIEAELKKENHKKEYNRVLRTTIFVLLVVTAAAVIVAVLMFPVLEIKGDAMNATLQNGDFVVTGKAAQYGRGDVIAFYYNNTLLVKRIIAVGGDEVDIDEEGNVTVNGQALSEPYVTGRALGECNVTFPYSVPKDEFFVLGDNRSQSVDSRNTALGPVTQDLIVGKLLFRVWPFTVIGGVE</sequence>
<dbReference type="KEGG" id="amur:ADH66_09215"/>
<dbReference type="InterPro" id="IPR036286">
    <property type="entry name" value="LexA/Signal_pep-like_sf"/>
</dbReference>